<dbReference type="InterPro" id="IPR007484">
    <property type="entry name" value="Peptidase_M28"/>
</dbReference>
<feature type="transmembrane region" description="Helical" evidence="15">
    <location>
        <begin position="1237"/>
        <end position="1260"/>
    </location>
</feature>
<dbReference type="GO" id="GO:0006508">
    <property type="term" value="P:proteolysis"/>
    <property type="evidence" value="ECO:0007669"/>
    <property type="project" value="UniProtKB-KW"/>
</dbReference>
<keyword evidence="5 15" id="KW-0812">Transmembrane</keyword>
<keyword evidence="13" id="KW-0325">Glycoprotein</keyword>
<organism evidence="19 20">
    <name type="scientific">Culex pipiens pipiens</name>
    <name type="common">Northern house mosquito</name>
    <dbReference type="NCBI Taxonomy" id="38569"/>
    <lineage>
        <taxon>Eukaryota</taxon>
        <taxon>Metazoa</taxon>
        <taxon>Ecdysozoa</taxon>
        <taxon>Arthropoda</taxon>
        <taxon>Hexapoda</taxon>
        <taxon>Insecta</taxon>
        <taxon>Pterygota</taxon>
        <taxon>Neoptera</taxon>
        <taxon>Endopterygota</taxon>
        <taxon>Diptera</taxon>
        <taxon>Nematocera</taxon>
        <taxon>Culicoidea</taxon>
        <taxon>Culicidae</taxon>
        <taxon>Culicinae</taxon>
        <taxon>Culicini</taxon>
        <taxon>Culex</taxon>
        <taxon>Culex</taxon>
    </lineage>
</organism>
<dbReference type="PANTHER" id="PTHR12147:SF22">
    <property type="entry name" value="ENDOPLASMIC RETICULUM METALLOPEPTIDASE 1"/>
    <property type="match status" value="1"/>
</dbReference>
<dbReference type="CDD" id="cd03875">
    <property type="entry name" value="M28_Fxna_like"/>
    <property type="match status" value="2"/>
</dbReference>
<feature type="domain" description="Endoplasmic reticulum metallopeptidase 1/1-A TM" evidence="18">
    <location>
        <begin position="416"/>
        <end position="612"/>
    </location>
</feature>
<dbReference type="PANTHER" id="PTHR12147">
    <property type="entry name" value="METALLOPEPTIDASE M28 FAMILY MEMBER"/>
    <property type="match status" value="1"/>
</dbReference>
<keyword evidence="9" id="KW-0862">Zinc</keyword>
<dbReference type="Pfam" id="PF04389">
    <property type="entry name" value="Peptidase_M28"/>
    <property type="match status" value="2"/>
</dbReference>
<comment type="cofactor">
    <cofactor evidence="1">
        <name>Zn(2+)</name>
        <dbReference type="ChEBI" id="CHEBI:29105"/>
    </cofactor>
</comment>
<keyword evidence="10 15" id="KW-1133">Transmembrane helix</keyword>
<feature type="domain" description="Endoplasmic reticulum metallopeptidase 1-like C-terminal" evidence="17">
    <location>
        <begin position="644"/>
        <end position="872"/>
    </location>
</feature>
<keyword evidence="6" id="KW-0479">Metal-binding</keyword>
<feature type="transmembrane region" description="Helical" evidence="15">
    <location>
        <begin position="1395"/>
        <end position="1416"/>
    </location>
</feature>
<dbReference type="EMBL" id="JBEHCU010012817">
    <property type="protein sequence ID" value="KAL1375045.1"/>
    <property type="molecule type" value="Genomic_DNA"/>
</dbReference>
<accession>A0ABD1CFH2</accession>
<feature type="transmembrane region" description="Helical" evidence="15">
    <location>
        <begin position="493"/>
        <end position="513"/>
    </location>
</feature>
<evidence type="ECO:0000256" key="13">
    <source>
        <dbReference type="ARBA" id="ARBA00023180"/>
    </source>
</evidence>
<feature type="domain" description="Endoplasmic reticulum metallopeptidase 1/1-A TM" evidence="18">
    <location>
        <begin position="1303"/>
        <end position="1439"/>
    </location>
</feature>
<feature type="transmembrane region" description="Helical" evidence="15">
    <location>
        <begin position="587"/>
        <end position="608"/>
    </location>
</feature>
<dbReference type="InterPro" id="IPR045175">
    <property type="entry name" value="M28_fam"/>
</dbReference>
<dbReference type="SUPFAM" id="SSF53187">
    <property type="entry name" value="Zn-dependent exopeptidases"/>
    <property type="match status" value="2"/>
</dbReference>
<keyword evidence="12 15" id="KW-0472">Membrane</keyword>
<feature type="transmembrane region" description="Helical" evidence="15">
    <location>
        <begin position="1422"/>
        <end position="1446"/>
    </location>
</feature>
<evidence type="ECO:0000256" key="8">
    <source>
        <dbReference type="ARBA" id="ARBA00022824"/>
    </source>
</evidence>
<dbReference type="GO" id="GO:0008237">
    <property type="term" value="F:metallopeptidase activity"/>
    <property type="evidence" value="ECO:0007669"/>
    <property type="project" value="UniProtKB-KW"/>
</dbReference>
<comment type="caution">
    <text evidence="19">The sequence shown here is derived from an EMBL/GenBank/DDBJ whole genome shotgun (WGS) entry which is preliminary data.</text>
</comment>
<feature type="domain" description="Peptidase M28" evidence="16">
    <location>
        <begin position="148"/>
        <end position="341"/>
    </location>
</feature>
<keyword evidence="20" id="KW-1185">Reference proteome</keyword>
<evidence type="ECO:0000256" key="5">
    <source>
        <dbReference type="ARBA" id="ARBA00022692"/>
    </source>
</evidence>
<evidence type="ECO:0000256" key="9">
    <source>
        <dbReference type="ARBA" id="ARBA00022833"/>
    </source>
</evidence>
<dbReference type="Gene3D" id="3.40.630.10">
    <property type="entry name" value="Zn peptidases"/>
    <property type="match status" value="2"/>
</dbReference>
<feature type="transmembrane region" description="Helical" evidence="15">
    <location>
        <begin position="418"/>
        <end position="445"/>
    </location>
</feature>
<dbReference type="InterPro" id="IPR053974">
    <property type="entry name" value="ERMP1_1-A_TM"/>
</dbReference>
<feature type="transmembrane region" description="Helical" evidence="15">
    <location>
        <begin position="1328"/>
        <end position="1347"/>
    </location>
</feature>
<evidence type="ECO:0000256" key="3">
    <source>
        <dbReference type="ARBA" id="ARBA00010918"/>
    </source>
</evidence>
<protein>
    <recommendedName>
        <fullName evidence="14">FXNA-like protease</fullName>
    </recommendedName>
</protein>
<evidence type="ECO:0000256" key="2">
    <source>
        <dbReference type="ARBA" id="ARBA00004477"/>
    </source>
</evidence>
<feature type="transmembrane region" description="Helical" evidence="15">
    <location>
        <begin position="519"/>
        <end position="539"/>
    </location>
</feature>
<evidence type="ECO:0000256" key="7">
    <source>
        <dbReference type="ARBA" id="ARBA00022801"/>
    </source>
</evidence>
<dbReference type="Pfam" id="PF22248">
    <property type="entry name" value="ERMP1_C"/>
    <property type="match status" value="2"/>
</dbReference>
<sequence>MFKSYRERLRLKSDRAAEQDESYGQTISVLWSFAITAAVIGLYFLVYLNWSSLPTALTTSDQAGNPGQFIAQVAKENLVTLTSNGPRVGGGQTNEVFTVNFLRSTIESIIAEANPVHKFELEVQQQHGSMLFDYISYPMTSAYQGVQNVLVKITPASGPEPQHYLMLSSHFDSVAQSPGAGDDGTMTVVMLEVLRQLSLDSTAYQHGVVFVFNGFEENGLQGAHAFVLHPWWDRVRTFINMDVAANGGREIMFQAGPYYSFLMEYYRDYVKHPFCTALAEELFQADLVPSETDYFVYTKVGGRPGMDFAHSTWGYLYHTQYDAIDTIPMETLQHTGDNILGLTRALANAPELENMKEHKYGKAIFFDFLNWFLVYYPDWAGIAINTLMAMLGIGLIFGSFDIMASDNDVTYGRIVAQFFINCGVQLLSIAVGIGFSILMAVIMNAAGGAMSWFTEVWLISGLYMCPFIICTVLGPVLLIMFYKVEDVLLQTRIMLFLMAQQMIFIVIMMVMTGMEIRSAYIFAIVVIFFNASTIVNMIIRFKQFHWIYVHLIGQIIPIAYFSSFSLTVFSTFIPMQNRGNAESNPDLLITLFAVVIGLMITTFLTPLVAMMRKPFVYFGFVVAFWAISIIVSATSVGFPYRAETSPQRYYVFHLDRNFYEFDGRLRKSDSHFYIHPQDVFSPATIMDTVPEMARATQLGDECDRELYCGIPFYQSGFHARRNVAWWLPSEKPDLKPKVTLEFVGKTAIDADLTRYEFVTQGPSHMSFYVSPLEGYYLYKWSFSSEVPRSGVRWKGQDVHFVNFVHGIDYSPLRFWVVIMHPAGKPLTEPSLILNVVGQYMNNEEPRTAEFQQFVDHFPDYAHVVAYPSYLESRVKLSRSHVIPLCWSVSIPALGIGIYFLAYWNWSTLPEGVTLAEEETHTEPEFVAERAHNHLRTLTSRGPRVVGSTANEVFAVNFLVETVNEVIRGADTSYQITVEVQEASGSYFLDYKDYPITGYYRDVQNVVVTLRKRSDRQFSRRYLLLNAHFDSAVTSPGAGDDGTMTVVMLEVLRQISKYDLPLQHGLIFLFNGCEENMMQGAHGFVTGHPLAANVSAFINLDVAANGGREIMFQSGPDFPFLMNYYQRYAKRPYANSLGEEVFQLGLVPSFTDFETLSQVGNWPGMDFALASYGYLYHTKYDAFETISESTLQHIGDNLLPLTIGLAQAEELLEVERYREDSPTFFDFMHLFKITYKRVVAYAVNCIVAIVGLGLIVGTVVMMVRMEGANLGQILMECGLSLIVQTTSIVVGAGDFLNNQGRVLLFLHAQCFIYIALLLTFTIGGIRSAYLLLFPIIFHSLTTIVNMAIKFKLNFWIYVHLTGQLIPLIYFCSLTTTVFAVFIPMTGRGDPTANPDLMMALFSVLMSLFLVGLSAPLIVLLPKIWYFFIVAGLLFVTTIVVMFTSVGFPFREATTPQRYYIFHQERNFYAYDGSLRDSGTNFFLYPMDRHTPDLLFEEVPIWKQRSAPVQELCDSELYCGFPFYINRYHRQRQQSYWMSAQSRPHFPVPVSFRLTSKQDITSTVRRFRFTIEGPNLMGLYISPLQGNDLIGWTFSDSIPPSGVPWNGQSVHYVNLLQAKSRTPWEFFLDIESTTGLKDGPMVVISLAAHYMFHEEHHVEEFKNLTKQMPAYMNTVAYPSYLENREF</sequence>
<evidence type="ECO:0000256" key="4">
    <source>
        <dbReference type="ARBA" id="ARBA00022670"/>
    </source>
</evidence>
<dbReference type="SUPFAM" id="SSF81665">
    <property type="entry name" value="Calcium ATPase, transmembrane domain M"/>
    <property type="match status" value="1"/>
</dbReference>
<dbReference type="GO" id="GO:0046872">
    <property type="term" value="F:metal ion binding"/>
    <property type="evidence" value="ECO:0007669"/>
    <property type="project" value="UniProtKB-KW"/>
</dbReference>
<reference evidence="19 20" key="1">
    <citation type="submission" date="2024-05" db="EMBL/GenBank/DDBJ databases">
        <title>Culex pipiens pipiens assembly and annotation.</title>
        <authorList>
            <person name="Alout H."/>
            <person name="Durand T."/>
        </authorList>
    </citation>
    <scope>NUCLEOTIDE SEQUENCE [LARGE SCALE GENOMIC DNA]</scope>
    <source>
        <strain evidence="19">HA-2024</strain>
        <tissue evidence="19">Whole body</tissue>
    </source>
</reference>
<keyword evidence="11" id="KW-0482">Metalloprotease</keyword>
<dbReference type="InterPro" id="IPR023298">
    <property type="entry name" value="ATPase_P-typ_TM_dom_sf"/>
</dbReference>
<feature type="transmembrane region" description="Helical" evidence="15">
    <location>
        <begin position="379"/>
        <end position="397"/>
    </location>
</feature>
<evidence type="ECO:0000256" key="14">
    <source>
        <dbReference type="ARBA" id="ARBA00078796"/>
    </source>
</evidence>
<dbReference type="FunFam" id="3.40.630.10:FF:000008">
    <property type="entry name" value="Endoplasmic reticulum metallopeptidase 1"/>
    <property type="match status" value="2"/>
</dbReference>
<dbReference type="InterPro" id="IPR048024">
    <property type="entry name" value="Fxna-like_M28_dom"/>
</dbReference>
<evidence type="ECO:0000256" key="10">
    <source>
        <dbReference type="ARBA" id="ARBA00022989"/>
    </source>
</evidence>
<feature type="domain" description="Peptidase M28" evidence="16">
    <location>
        <begin position="1004"/>
        <end position="1199"/>
    </location>
</feature>
<feature type="domain" description="Endoplasmic reticulum metallopeptidase 1-like C-terminal" evidence="17">
    <location>
        <begin position="1452"/>
        <end position="1680"/>
    </location>
</feature>
<keyword evidence="7" id="KW-0378">Hydrolase</keyword>
<feature type="transmembrane region" description="Helical" evidence="15">
    <location>
        <begin position="29"/>
        <end position="50"/>
    </location>
</feature>
<keyword evidence="4" id="KW-0645">Protease</keyword>
<feature type="transmembrane region" description="Helical" evidence="15">
    <location>
        <begin position="457"/>
        <end position="481"/>
    </location>
</feature>
<evidence type="ECO:0000256" key="11">
    <source>
        <dbReference type="ARBA" id="ARBA00023049"/>
    </source>
</evidence>
<proteinExistence type="inferred from homology"/>
<feature type="transmembrane region" description="Helical" evidence="15">
    <location>
        <begin position="615"/>
        <end position="638"/>
    </location>
</feature>
<dbReference type="Proteomes" id="UP001562425">
    <property type="component" value="Unassembled WGS sequence"/>
</dbReference>
<evidence type="ECO:0000259" key="17">
    <source>
        <dbReference type="Pfam" id="PF22248"/>
    </source>
</evidence>
<evidence type="ECO:0000256" key="15">
    <source>
        <dbReference type="SAM" id="Phobius"/>
    </source>
</evidence>
<evidence type="ECO:0000256" key="6">
    <source>
        <dbReference type="ARBA" id="ARBA00022723"/>
    </source>
</evidence>
<feature type="transmembrane region" description="Helical" evidence="15">
    <location>
        <begin position="1301"/>
        <end position="1321"/>
    </location>
</feature>
<evidence type="ECO:0000256" key="12">
    <source>
        <dbReference type="ARBA" id="ARBA00023136"/>
    </source>
</evidence>
<gene>
    <name evidence="19" type="ORF">pipiens_004751</name>
</gene>
<keyword evidence="8" id="KW-0256">Endoplasmic reticulum</keyword>
<feature type="transmembrane region" description="Helical" evidence="15">
    <location>
        <begin position="1353"/>
        <end position="1383"/>
    </location>
</feature>
<evidence type="ECO:0000259" key="18">
    <source>
        <dbReference type="Pfam" id="PF22249"/>
    </source>
</evidence>
<evidence type="ECO:0000256" key="1">
    <source>
        <dbReference type="ARBA" id="ARBA00001947"/>
    </source>
</evidence>
<comment type="subcellular location">
    <subcellularLocation>
        <location evidence="2">Endoplasmic reticulum membrane</location>
        <topology evidence="2">Multi-pass membrane protein</topology>
    </subcellularLocation>
</comment>
<comment type="similarity">
    <text evidence="3">Belongs to the peptidase M28 family.</text>
</comment>
<evidence type="ECO:0000313" key="19">
    <source>
        <dbReference type="EMBL" id="KAL1375045.1"/>
    </source>
</evidence>
<feature type="transmembrane region" description="Helical" evidence="15">
    <location>
        <begin position="551"/>
        <end position="575"/>
    </location>
</feature>
<name>A0ABD1CFH2_CULPP</name>
<evidence type="ECO:0000259" key="16">
    <source>
        <dbReference type="Pfam" id="PF04389"/>
    </source>
</evidence>
<dbReference type="GO" id="GO:0005789">
    <property type="term" value="C:endoplasmic reticulum membrane"/>
    <property type="evidence" value="ECO:0007669"/>
    <property type="project" value="UniProtKB-SubCell"/>
</dbReference>
<evidence type="ECO:0000313" key="20">
    <source>
        <dbReference type="Proteomes" id="UP001562425"/>
    </source>
</evidence>
<dbReference type="InterPro" id="IPR053973">
    <property type="entry name" value="ERMP1-like_C"/>
</dbReference>
<dbReference type="Pfam" id="PF22249">
    <property type="entry name" value="ERMP1-TM"/>
    <property type="match status" value="2"/>
</dbReference>